<dbReference type="EC" id="2.5.1.145" evidence="7"/>
<keyword evidence="5 7" id="KW-1133">Transmembrane helix</keyword>
<keyword evidence="8" id="KW-0449">Lipoprotein</keyword>
<evidence type="ECO:0000256" key="2">
    <source>
        <dbReference type="ARBA" id="ARBA00022475"/>
    </source>
</evidence>
<dbReference type="Pfam" id="PF01790">
    <property type="entry name" value="LGT"/>
    <property type="match status" value="1"/>
</dbReference>
<name>A0A0G0MY24_9BACT</name>
<dbReference type="GO" id="GO:0042158">
    <property type="term" value="P:lipoprotein biosynthetic process"/>
    <property type="evidence" value="ECO:0007669"/>
    <property type="project" value="UniProtKB-UniRule"/>
</dbReference>
<dbReference type="PANTHER" id="PTHR30589:SF0">
    <property type="entry name" value="PHOSPHATIDYLGLYCEROL--PROLIPOPROTEIN DIACYLGLYCERYL TRANSFERASE"/>
    <property type="match status" value="1"/>
</dbReference>
<comment type="caution">
    <text evidence="8">The sequence shown here is derived from an EMBL/GenBank/DDBJ whole genome shotgun (WGS) entry which is preliminary data.</text>
</comment>
<evidence type="ECO:0000313" key="8">
    <source>
        <dbReference type="EMBL" id="KKQ69806.1"/>
    </source>
</evidence>
<dbReference type="PANTHER" id="PTHR30589">
    <property type="entry name" value="PROLIPOPROTEIN DIACYLGLYCERYL TRANSFERASE"/>
    <property type="match status" value="1"/>
</dbReference>
<dbReference type="PROSITE" id="PS01311">
    <property type="entry name" value="LGT"/>
    <property type="match status" value="1"/>
</dbReference>
<reference evidence="8 9" key="1">
    <citation type="journal article" date="2015" name="Nature">
        <title>rRNA introns, odd ribosomes, and small enigmatic genomes across a large radiation of phyla.</title>
        <authorList>
            <person name="Brown C.T."/>
            <person name="Hug L.A."/>
            <person name="Thomas B.C."/>
            <person name="Sharon I."/>
            <person name="Castelle C.J."/>
            <person name="Singh A."/>
            <person name="Wilkins M.J."/>
            <person name="Williams K.H."/>
            <person name="Banfield J.F."/>
        </authorList>
    </citation>
    <scope>NUCLEOTIDE SEQUENCE [LARGE SCALE GENOMIC DNA]</scope>
</reference>
<dbReference type="EMBL" id="LBUU01000009">
    <property type="protein sequence ID" value="KKQ69806.1"/>
    <property type="molecule type" value="Genomic_DNA"/>
</dbReference>
<evidence type="ECO:0000256" key="3">
    <source>
        <dbReference type="ARBA" id="ARBA00022679"/>
    </source>
</evidence>
<feature type="transmembrane region" description="Helical" evidence="7">
    <location>
        <begin position="53"/>
        <end position="75"/>
    </location>
</feature>
<dbReference type="NCBIfam" id="TIGR00544">
    <property type="entry name" value="lgt"/>
    <property type="match status" value="1"/>
</dbReference>
<evidence type="ECO:0000256" key="5">
    <source>
        <dbReference type="ARBA" id="ARBA00022989"/>
    </source>
</evidence>
<dbReference type="AlphaFoldDB" id="A0A0G0MY24"/>
<dbReference type="UniPathway" id="UPA00664"/>
<feature type="transmembrane region" description="Helical" evidence="7">
    <location>
        <begin position="95"/>
        <end position="113"/>
    </location>
</feature>
<feature type="transmembrane region" description="Helical" evidence="7">
    <location>
        <begin position="242"/>
        <end position="260"/>
    </location>
</feature>
<protein>
    <recommendedName>
        <fullName evidence="7">Phosphatidylglycerol--prolipoprotein diacylglyceryl transferase</fullName>
        <ecNumber evidence="7">2.5.1.145</ecNumber>
    </recommendedName>
</protein>
<gene>
    <name evidence="7" type="primary">lgt</name>
    <name evidence="8" type="ORF">US91_C0009G0009</name>
</gene>
<evidence type="ECO:0000256" key="4">
    <source>
        <dbReference type="ARBA" id="ARBA00022692"/>
    </source>
</evidence>
<comment type="subcellular location">
    <subcellularLocation>
        <location evidence="7">Cell membrane</location>
        <topology evidence="7">Multi-pass membrane protein</topology>
    </subcellularLocation>
</comment>
<comment type="function">
    <text evidence="7">Catalyzes the transfer of the diacylglyceryl group from phosphatidylglycerol to the sulfhydryl group of the N-terminal cysteine of a prolipoprotein, the first step in the formation of mature lipoproteins.</text>
</comment>
<comment type="catalytic activity">
    <reaction evidence="7">
        <text>L-cysteinyl-[prolipoprotein] + a 1,2-diacyl-sn-glycero-3-phospho-(1'-sn-glycerol) = an S-1,2-diacyl-sn-glyceryl-L-cysteinyl-[prolipoprotein] + sn-glycerol 1-phosphate + H(+)</text>
        <dbReference type="Rhea" id="RHEA:56712"/>
        <dbReference type="Rhea" id="RHEA-COMP:14679"/>
        <dbReference type="Rhea" id="RHEA-COMP:14680"/>
        <dbReference type="ChEBI" id="CHEBI:15378"/>
        <dbReference type="ChEBI" id="CHEBI:29950"/>
        <dbReference type="ChEBI" id="CHEBI:57685"/>
        <dbReference type="ChEBI" id="CHEBI:64716"/>
        <dbReference type="ChEBI" id="CHEBI:140658"/>
        <dbReference type="EC" id="2.5.1.145"/>
    </reaction>
</comment>
<comment type="pathway">
    <text evidence="7">Protein modification; lipoprotein biosynthesis (diacylglyceryl transfer).</text>
</comment>
<dbReference type="Proteomes" id="UP000034022">
    <property type="component" value="Unassembled WGS sequence"/>
</dbReference>
<keyword evidence="2 7" id="KW-1003">Cell membrane</keyword>
<dbReference type="InterPro" id="IPR001640">
    <property type="entry name" value="Lgt"/>
</dbReference>
<dbReference type="HAMAP" id="MF_01147">
    <property type="entry name" value="Lgt"/>
    <property type="match status" value="1"/>
</dbReference>
<keyword evidence="6 7" id="KW-0472">Membrane</keyword>
<feature type="transmembrane region" description="Helical" evidence="7">
    <location>
        <begin position="120"/>
        <end position="138"/>
    </location>
</feature>
<dbReference type="GO" id="GO:0008961">
    <property type="term" value="F:phosphatidylglycerol-prolipoprotein diacylglyceryl transferase activity"/>
    <property type="evidence" value="ECO:0007669"/>
    <property type="project" value="UniProtKB-UniRule"/>
</dbReference>
<evidence type="ECO:0000256" key="6">
    <source>
        <dbReference type="ARBA" id="ARBA00023136"/>
    </source>
</evidence>
<proteinExistence type="inferred from homology"/>
<feature type="transmembrane region" description="Helical" evidence="7">
    <location>
        <begin position="180"/>
        <end position="199"/>
    </location>
</feature>
<evidence type="ECO:0000313" key="9">
    <source>
        <dbReference type="Proteomes" id="UP000034022"/>
    </source>
</evidence>
<dbReference type="PATRIC" id="fig|1618638.3.peg.1014"/>
<keyword evidence="3 7" id="KW-0808">Transferase</keyword>
<organism evidence="8 9">
    <name type="scientific">Candidatus Falkowbacteria bacterium GW2011_GWE1_38_31</name>
    <dbReference type="NCBI Taxonomy" id="1618638"/>
    <lineage>
        <taxon>Bacteria</taxon>
        <taxon>Candidatus Falkowiibacteriota</taxon>
    </lineage>
</organism>
<feature type="transmembrane region" description="Helical" evidence="7">
    <location>
        <begin position="22"/>
        <end position="41"/>
    </location>
</feature>
<keyword evidence="4 7" id="KW-0812">Transmembrane</keyword>
<sequence>MFNFLHTYNPESILINIGPIKIYWYGFFIVSGILLGMIVIFKLADKYKVSKETIIDSVFYLIIAGIIGARAYHVLLEPSYYFANPLSVFKVWEGGLAIHGAIIAGLITTWFFAKKYCLDLWQLFAIYVPGLALGQAIGRWGNYFNQELYGTPTSLPWGIPIEPINRVNNYFDMYFFHPTFLYESIGSLLIFAILIYLHSWILKKEKPNYKIIVYSYLFLYSILRFSLEFIRIDPTPEFIGLRWPQIISLIIIAIISTLFLKNYKTKNPLKNI</sequence>
<feature type="transmembrane region" description="Helical" evidence="7">
    <location>
        <begin position="211"/>
        <end position="230"/>
    </location>
</feature>
<evidence type="ECO:0000256" key="7">
    <source>
        <dbReference type="HAMAP-Rule" id="MF_01147"/>
    </source>
</evidence>
<comment type="similarity">
    <text evidence="1 7">Belongs to the Lgt family.</text>
</comment>
<feature type="binding site" evidence="7">
    <location>
        <position position="139"/>
    </location>
    <ligand>
        <name>a 1,2-diacyl-sn-glycero-3-phospho-(1'-sn-glycerol)</name>
        <dbReference type="ChEBI" id="CHEBI:64716"/>
    </ligand>
</feature>
<accession>A0A0G0MY24</accession>
<evidence type="ECO:0000256" key="1">
    <source>
        <dbReference type="ARBA" id="ARBA00007150"/>
    </source>
</evidence>
<dbReference type="GO" id="GO:0005886">
    <property type="term" value="C:plasma membrane"/>
    <property type="evidence" value="ECO:0007669"/>
    <property type="project" value="UniProtKB-SubCell"/>
</dbReference>